<dbReference type="SUPFAM" id="SSF81321">
    <property type="entry name" value="Family A G protein-coupled receptor-like"/>
    <property type="match status" value="1"/>
</dbReference>
<dbReference type="PRINTS" id="PR00237">
    <property type="entry name" value="GPCRRHODOPSN"/>
</dbReference>
<dbReference type="RefSeq" id="XP_013780881.1">
    <property type="nucleotide sequence ID" value="XM_013925427.2"/>
</dbReference>
<evidence type="ECO:0000256" key="7">
    <source>
        <dbReference type="ARBA" id="ARBA00023136"/>
    </source>
</evidence>
<keyword evidence="8 10" id="KW-0675">Receptor</keyword>
<dbReference type="PROSITE" id="PS50262">
    <property type="entry name" value="G_PROTEIN_RECEP_F1_2"/>
    <property type="match status" value="1"/>
</dbReference>
<dbReference type="RefSeq" id="XP_013780882.1">
    <property type="nucleotide sequence ID" value="XM_013925428.2"/>
</dbReference>
<keyword evidence="5 11" id="KW-1133">Transmembrane helix</keyword>
<name>A0ABM1BFD7_LIMPO</name>
<evidence type="ECO:0000256" key="4">
    <source>
        <dbReference type="ARBA" id="ARBA00022692"/>
    </source>
</evidence>
<keyword evidence="7 11" id="KW-0472">Membrane</keyword>
<feature type="transmembrane region" description="Helical" evidence="11">
    <location>
        <begin position="256"/>
        <end position="276"/>
    </location>
</feature>
<dbReference type="Pfam" id="PF00001">
    <property type="entry name" value="7tm_1"/>
    <property type="match status" value="1"/>
</dbReference>
<dbReference type="PANTHER" id="PTHR24228:SF63">
    <property type="entry name" value="G-PROTEIN COUPLED RECEPTOR MOODY"/>
    <property type="match status" value="1"/>
</dbReference>
<feature type="transmembrane region" description="Helical" evidence="11">
    <location>
        <begin position="196"/>
        <end position="218"/>
    </location>
</feature>
<feature type="transmembrane region" description="Helical" evidence="11">
    <location>
        <begin position="30"/>
        <end position="57"/>
    </location>
</feature>
<comment type="subcellular location">
    <subcellularLocation>
        <location evidence="1">Cell membrane</location>
        <topology evidence="1">Multi-pass membrane protein</topology>
    </subcellularLocation>
</comment>
<dbReference type="PROSITE" id="PS00237">
    <property type="entry name" value="G_PROTEIN_RECEP_F1_1"/>
    <property type="match status" value="1"/>
</dbReference>
<keyword evidence="13" id="KW-1185">Reference proteome</keyword>
<gene>
    <name evidence="14 15" type="primary">LOC106465225</name>
</gene>
<dbReference type="PANTHER" id="PTHR24228">
    <property type="entry name" value="B2 BRADYKININ RECEPTOR/ANGIOTENSIN II RECEPTOR"/>
    <property type="match status" value="1"/>
</dbReference>
<keyword evidence="9 10" id="KW-0807">Transducer</keyword>
<evidence type="ECO:0000256" key="10">
    <source>
        <dbReference type="RuleBase" id="RU000688"/>
    </source>
</evidence>
<dbReference type="SMART" id="SM01381">
    <property type="entry name" value="7TM_GPCR_Srsx"/>
    <property type="match status" value="1"/>
</dbReference>
<evidence type="ECO:0000313" key="14">
    <source>
        <dbReference type="RefSeq" id="XP_013780881.1"/>
    </source>
</evidence>
<comment type="similarity">
    <text evidence="2 10">Belongs to the G-protein coupled receptor 1 family.</text>
</comment>
<evidence type="ECO:0000259" key="12">
    <source>
        <dbReference type="PROSITE" id="PS50262"/>
    </source>
</evidence>
<keyword evidence="6 10" id="KW-0297">G-protein coupled receptor</keyword>
<evidence type="ECO:0000256" key="11">
    <source>
        <dbReference type="SAM" id="Phobius"/>
    </source>
</evidence>
<keyword evidence="3" id="KW-1003">Cell membrane</keyword>
<dbReference type="Proteomes" id="UP000694941">
    <property type="component" value="Unplaced"/>
</dbReference>
<sequence length="366" mass="41724">MTYADPFDFPNDTGTMYEAKSSQMHECKELMYFAAFCIIVSIIVGLSGNLLTIVALLRCPRVRSATAAFIISLCVADFLFCALNLPFSASRFIHQKWIHGDILCVMFPFMRYVNVGLSLMSITAITINRYILIVHQRLYEKIYRKCYIAIMIAAIWLFSFAMLLPTLIGIWGRFGYDKKILNCSILTVNGQSSKTFLFIFGFLIPCVAIIVCYARIFWVLKTSASRVRAYSNSETKEQKKNRDAKKRKEEWRVTRMVLIIFCSFLVCYLPITIVKVADKQAKYPALHIVGYILIYISASINPIIYGVTNKQYRQAYKTVLMCRRPRSLSVSTNASNTNDPSINPCTLVSNVAQNSKDDSVFVDERV</sequence>
<dbReference type="CDD" id="cd15210">
    <property type="entry name" value="7tmA_GPR84-like"/>
    <property type="match status" value="1"/>
</dbReference>
<dbReference type="GeneID" id="106465225"/>
<feature type="transmembrane region" description="Helical" evidence="11">
    <location>
        <begin position="146"/>
        <end position="171"/>
    </location>
</feature>
<dbReference type="InterPro" id="IPR000276">
    <property type="entry name" value="GPCR_Rhodpsn"/>
</dbReference>
<reference evidence="14 15" key="1">
    <citation type="submission" date="2025-05" db="UniProtKB">
        <authorList>
            <consortium name="RefSeq"/>
        </authorList>
    </citation>
    <scope>IDENTIFICATION</scope>
    <source>
        <tissue evidence="14 15">Muscle</tissue>
    </source>
</reference>
<feature type="transmembrane region" description="Helical" evidence="11">
    <location>
        <begin position="69"/>
        <end position="89"/>
    </location>
</feature>
<evidence type="ECO:0000256" key="8">
    <source>
        <dbReference type="ARBA" id="ARBA00023170"/>
    </source>
</evidence>
<dbReference type="InterPro" id="IPR017452">
    <property type="entry name" value="GPCR_Rhodpsn_7TM"/>
</dbReference>
<proteinExistence type="inferred from homology"/>
<keyword evidence="4 10" id="KW-0812">Transmembrane</keyword>
<evidence type="ECO:0000256" key="2">
    <source>
        <dbReference type="ARBA" id="ARBA00010663"/>
    </source>
</evidence>
<dbReference type="Gene3D" id="1.20.1070.10">
    <property type="entry name" value="Rhodopsin 7-helix transmembrane proteins"/>
    <property type="match status" value="1"/>
</dbReference>
<evidence type="ECO:0000256" key="3">
    <source>
        <dbReference type="ARBA" id="ARBA00022475"/>
    </source>
</evidence>
<evidence type="ECO:0000256" key="9">
    <source>
        <dbReference type="ARBA" id="ARBA00023224"/>
    </source>
</evidence>
<feature type="transmembrane region" description="Helical" evidence="11">
    <location>
        <begin position="288"/>
        <end position="307"/>
    </location>
</feature>
<evidence type="ECO:0000313" key="13">
    <source>
        <dbReference type="Proteomes" id="UP000694941"/>
    </source>
</evidence>
<evidence type="ECO:0000256" key="6">
    <source>
        <dbReference type="ARBA" id="ARBA00023040"/>
    </source>
</evidence>
<accession>A0ABM1BFD7</accession>
<feature type="transmembrane region" description="Helical" evidence="11">
    <location>
        <begin position="109"/>
        <end position="134"/>
    </location>
</feature>
<organism evidence="13 14">
    <name type="scientific">Limulus polyphemus</name>
    <name type="common">Atlantic horseshoe crab</name>
    <dbReference type="NCBI Taxonomy" id="6850"/>
    <lineage>
        <taxon>Eukaryota</taxon>
        <taxon>Metazoa</taxon>
        <taxon>Ecdysozoa</taxon>
        <taxon>Arthropoda</taxon>
        <taxon>Chelicerata</taxon>
        <taxon>Merostomata</taxon>
        <taxon>Xiphosura</taxon>
        <taxon>Limulidae</taxon>
        <taxon>Limulus</taxon>
    </lineage>
</organism>
<evidence type="ECO:0000256" key="5">
    <source>
        <dbReference type="ARBA" id="ARBA00022989"/>
    </source>
</evidence>
<feature type="domain" description="G-protein coupled receptors family 1 profile" evidence="12">
    <location>
        <begin position="48"/>
        <end position="305"/>
    </location>
</feature>
<protein>
    <submittedName>
        <fullName evidence="14 15">G-protein coupled receptor moody-like</fullName>
    </submittedName>
</protein>
<evidence type="ECO:0000313" key="15">
    <source>
        <dbReference type="RefSeq" id="XP_013780882.1"/>
    </source>
</evidence>
<evidence type="ECO:0000256" key="1">
    <source>
        <dbReference type="ARBA" id="ARBA00004651"/>
    </source>
</evidence>